<evidence type="ECO:0000259" key="9">
    <source>
        <dbReference type="Pfam" id="PF14537"/>
    </source>
</evidence>
<evidence type="ECO:0000313" key="10">
    <source>
        <dbReference type="EMBL" id="OXE50098.1"/>
    </source>
</evidence>
<dbReference type="RefSeq" id="WP_066594797.1">
    <property type="nucleotide sequence ID" value="NZ_CAJTBZ010000014.1"/>
</dbReference>
<dbReference type="SUPFAM" id="SSF48695">
    <property type="entry name" value="Multiheme cytochromes"/>
    <property type="match status" value="1"/>
</dbReference>
<dbReference type="Gene3D" id="1.10.1130.10">
    <property type="entry name" value="Flavocytochrome C3, Chain A"/>
    <property type="match status" value="1"/>
</dbReference>
<sequence length="103" mass="11511">MRKVLTLLALLCTVTTVQAADFGADKHVQKGVQCVICHGADMNKPKEPTDKVCLQCHPREQLIEKTKHLNKPVNPHNLSHNGECILCHRMHEAPVNNCAECHK</sequence>
<dbReference type="Pfam" id="PF14537">
    <property type="entry name" value="Cytochrom_c3_2"/>
    <property type="match status" value="1"/>
</dbReference>
<keyword evidence="8" id="KW-0732">Signal</keyword>
<evidence type="ECO:0000256" key="6">
    <source>
        <dbReference type="ARBA" id="ARBA00022982"/>
    </source>
</evidence>
<name>A0A227KRD0_9BURK</name>
<evidence type="ECO:0000256" key="7">
    <source>
        <dbReference type="ARBA" id="ARBA00023004"/>
    </source>
</evidence>
<gene>
    <name evidence="10" type="ORF">ADH67_03570</name>
</gene>
<dbReference type="AlphaFoldDB" id="A0A227KRD0"/>
<evidence type="ECO:0000256" key="4">
    <source>
        <dbReference type="ARBA" id="ARBA00022617"/>
    </source>
</evidence>
<protein>
    <recommendedName>
        <fullName evidence="9">Tetrahaem cytochrome domain-containing protein</fullName>
    </recommendedName>
</protein>
<dbReference type="InterPro" id="IPR036280">
    <property type="entry name" value="Multihaem_cyt_sf"/>
</dbReference>
<feature type="signal peptide" evidence="8">
    <location>
        <begin position="1"/>
        <end position="19"/>
    </location>
</feature>
<dbReference type="InterPro" id="IPR012286">
    <property type="entry name" value="Tetrahaem_cytochrome"/>
</dbReference>
<keyword evidence="4" id="KW-0349">Heme</keyword>
<keyword evidence="11" id="KW-1185">Reference proteome</keyword>
<comment type="cofactor">
    <cofactor evidence="1">
        <name>heme c</name>
        <dbReference type="ChEBI" id="CHEBI:61717"/>
    </cofactor>
</comment>
<feature type="domain" description="Tetrahaem cytochrome" evidence="9">
    <location>
        <begin position="27"/>
        <end position="103"/>
    </location>
</feature>
<evidence type="ECO:0000256" key="8">
    <source>
        <dbReference type="SAM" id="SignalP"/>
    </source>
</evidence>
<organism evidence="10 11">
    <name type="scientific">Turicimonas muris</name>
    <dbReference type="NCBI Taxonomy" id="1796652"/>
    <lineage>
        <taxon>Bacteria</taxon>
        <taxon>Pseudomonadati</taxon>
        <taxon>Pseudomonadota</taxon>
        <taxon>Betaproteobacteria</taxon>
        <taxon>Burkholderiales</taxon>
        <taxon>Sutterellaceae</taxon>
        <taxon>Turicimonas</taxon>
    </lineage>
</organism>
<evidence type="ECO:0000313" key="11">
    <source>
        <dbReference type="Proteomes" id="UP000214610"/>
    </source>
</evidence>
<keyword evidence="6" id="KW-0249">Electron transport</keyword>
<evidence type="ECO:0000256" key="3">
    <source>
        <dbReference type="ARBA" id="ARBA00022448"/>
    </source>
</evidence>
<reference evidence="11" key="1">
    <citation type="submission" date="2017-05" db="EMBL/GenBank/DDBJ databases">
        <title>Improved OligoMM genomes.</title>
        <authorList>
            <person name="Garzetti D."/>
        </authorList>
    </citation>
    <scope>NUCLEOTIDE SEQUENCE [LARGE SCALE GENOMIC DNA]</scope>
    <source>
        <strain evidence="11">YL45</strain>
    </source>
</reference>
<keyword evidence="5" id="KW-0479">Metal-binding</keyword>
<comment type="subcellular location">
    <subcellularLocation>
        <location evidence="2">Cell envelope</location>
    </subcellularLocation>
</comment>
<evidence type="ECO:0000256" key="2">
    <source>
        <dbReference type="ARBA" id="ARBA00004196"/>
    </source>
</evidence>
<keyword evidence="7" id="KW-0408">Iron</keyword>
<dbReference type="GO" id="GO:0046872">
    <property type="term" value="F:metal ion binding"/>
    <property type="evidence" value="ECO:0007669"/>
    <property type="project" value="UniProtKB-KW"/>
</dbReference>
<accession>A0A227KRD0</accession>
<dbReference type="GeneID" id="78362503"/>
<dbReference type="Proteomes" id="UP000214610">
    <property type="component" value="Unassembled WGS sequence"/>
</dbReference>
<dbReference type="GO" id="GO:0030313">
    <property type="term" value="C:cell envelope"/>
    <property type="evidence" value="ECO:0007669"/>
    <property type="project" value="UniProtKB-SubCell"/>
</dbReference>
<keyword evidence="3" id="KW-0813">Transport</keyword>
<evidence type="ECO:0000256" key="1">
    <source>
        <dbReference type="ARBA" id="ARBA00001926"/>
    </source>
</evidence>
<comment type="caution">
    <text evidence="10">The sequence shown here is derived from an EMBL/GenBank/DDBJ whole genome shotgun (WGS) entry which is preliminary data.</text>
</comment>
<proteinExistence type="predicted"/>
<evidence type="ECO:0000256" key="5">
    <source>
        <dbReference type="ARBA" id="ARBA00022723"/>
    </source>
</evidence>
<dbReference type="EMBL" id="NHMP01000002">
    <property type="protein sequence ID" value="OXE50098.1"/>
    <property type="molecule type" value="Genomic_DNA"/>
</dbReference>
<feature type="chain" id="PRO_5011241916" description="Tetrahaem cytochrome domain-containing protein" evidence="8">
    <location>
        <begin position="20"/>
        <end position="103"/>
    </location>
</feature>